<feature type="region of interest" description="Disordered" evidence="1">
    <location>
        <begin position="74"/>
        <end position="94"/>
    </location>
</feature>
<reference evidence="2 3" key="1">
    <citation type="journal article" date="2021" name="BMC Genomics">
        <title>Datura genome reveals duplications of psychoactive alkaloid biosynthetic genes and high mutation rate following tissue culture.</title>
        <authorList>
            <person name="Rajewski A."/>
            <person name="Carter-House D."/>
            <person name="Stajich J."/>
            <person name="Litt A."/>
        </authorList>
    </citation>
    <scope>NUCLEOTIDE SEQUENCE [LARGE SCALE GENOMIC DNA]</scope>
    <source>
        <strain evidence="2">AR-01</strain>
    </source>
</reference>
<gene>
    <name evidence="2" type="ORF">HAX54_037440</name>
</gene>
<sequence>MAENIVGCMRRIGMEAAFLRARYGTTEEFPTRVVFPYPQLALAMEPRFSGHDNFNMEDPHDGVIAEEGSIRTIDEKYPDGTSTSATKRRLKGMH</sequence>
<proteinExistence type="predicted"/>
<keyword evidence="3" id="KW-1185">Reference proteome</keyword>
<evidence type="ECO:0000313" key="3">
    <source>
        <dbReference type="Proteomes" id="UP000823775"/>
    </source>
</evidence>
<comment type="caution">
    <text evidence="2">The sequence shown here is derived from an EMBL/GenBank/DDBJ whole genome shotgun (WGS) entry which is preliminary data.</text>
</comment>
<protein>
    <submittedName>
        <fullName evidence="2">Uncharacterized protein</fullName>
    </submittedName>
</protein>
<dbReference type="EMBL" id="JACEIK010005014">
    <property type="protein sequence ID" value="MCE0480511.1"/>
    <property type="molecule type" value="Genomic_DNA"/>
</dbReference>
<evidence type="ECO:0000256" key="1">
    <source>
        <dbReference type="SAM" id="MobiDB-lite"/>
    </source>
</evidence>
<name>A0ABS8VJ22_DATST</name>
<accession>A0ABS8VJ22</accession>
<organism evidence="2 3">
    <name type="scientific">Datura stramonium</name>
    <name type="common">Jimsonweed</name>
    <name type="synonym">Common thornapple</name>
    <dbReference type="NCBI Taxonomy" id="4076"/>
    <lineage>
        <taxon>Eukaryota</taxon>
        <taxon>Viridiplantae</taxon>
        <taxon>Streptophyta</taxon>
        <taxon>Embryophyta</taxon>
        <taxon>Tracheophyta</taxon>
        <taxon>Spermatophyta</taxon>
        <taxon>Magnoliopsida</taxon>
        <taxon>eudicotyledons</taxon>
        <taxon>Gunneridae</taxon>
        <taxon>Pentapetalae</taxon>
        <taxon>asterids</taxon>
        <taxon>lamiids</taxon>
        <taxon>Solanales</taxon>
        <taxon>Solanaceae</taxon>
        <taxon>Solanoideae</taxon>
        <taxon>Datureae</taxon>
        <taxon>Datura</taxon>
    </lineage>
</organism>
<dbReference type="Proteomes" id="UP000823775">
    <property type="component" value="Unassembled WGS sequence"/>
</dbReference>
<evidence type="ECO:0000313" key="2">
    <source>
        <dbReference type="EMBL" id="MCE0480511.1"/>
    </source>
</evidence>